<dbReference type="InterPro" id="IPR021133">
    <property type="entry name" value="HEAT_type_2"/>
</dbReference>
<evidence type="ECO:0000313" key="3">
    <source>
        <dbReference type="Proteomes" id="UP000243579"/>
    </source>
</evidence>
<name>A0A1V9Z5C3_ACHHY</name>
<dbReference type="InterPro" id="IPR016024">
    <property type="entry name" value="ARM-type_fold"/>
</dbReference>
<proteinExistence type="predicted"/>
<keyword evidence="3" id="KW-1185">Reference proteome</keyword>
<accession>A0A1V9Z5C3</accession>
<evidence type="ECO:0000256" key="1">
    <source>
        <dbReference type="PROSITE-ProRule" id="PRU00103"/>
    </source>
</evidence>
<dbReference type="SMART" id="SM00185">
    <property type="entry name" value="ARM"/>
    <property type="match status" value="3"/>
</dbReference>
<protein>
    <submittedName>
        <fullName evidence="2">Flagellar radial spoke protein</fullName>
    </submittedName>
</protein>
<dbReference type="Gene3D" id="1.25.10.10">
    <property type="entry name" value="Leucine-rich Repeat Variant"/>
    <property type="match status" value="1"/>
</dbReference>
<feature type="repeat" description="HEAT" evidence="1">
    <location>
        <begin position="331"/>
        <end position="369"/>
    </location>
</feature>
<dbReference type="InterPro" id="IPR011989">
    <property type="entry name" value="ARM-like"/>
</dbReference>
<dbReference type="PROSITE" id="PS50077">
    <property type="entry name" value="HEAT_REPEAT"/>
    <property type="match status" value="1"/>
</dbReference>
<organism evidence="2 3">
    <name type="scientific">Achlya hypogyna</name>
    <name type="common">Oomycete</name>
    <name type="synonym">Protoachlya hypogyna</name>
    <dbReference type="NCBI Taxonomy" id="1202772"/>
    <lineage>
        <taxon>Eukaryota</taxon>
        <taxon>Sar</taxon>
        <taxon>Stramenopiles</taxon>
        <taxon>Oomycota</taxon>
        <taxon>Saprolegniomycetes</taxon>
        <taxon>Saprolegniales</taxon>
        <taxon>Achlyaceae</taxon>
        <taxon>Achlya</taxon>
    </lineage>
</organism>
<keyword evidence="2" id="KW-0282">Flagellum</keyword>
<keyword evidence="2" id="KW-0969">Cilium</keyword>
<reference evidence="2 3" key="1">
    <citation type="journal article" date="2014" name="Genome Biol. Evol.">
        <title>The secreted proteins of Achlya hypogyna and Thraustotheca clavata identify the ancestral oomycete secretome and reveal gene acquisitions by horizontal gene transfer.</title>
        <authorList>
            <person name="Misner I."/>
            <person name="Blouin N."/>
            <person name="Leonard G."/>
            <person name="Richards T.A."/>
            <person name="Lane C.E."/>
        </authorList>
    </citation>
    <scope>NUCLEOTIDE SEQUENCE [LARGE SCALE GENOMIC DNA]</scope>
    <source>
        <strain evidence="2 3">ATCC 48635</strain>
    </source>
</reference>
<dbReference type="AlphaFoldDB" id="A0A1V9Z5C3"/>
<keyword evidence="2" id="KW-0966">Cell projection</keyword>
<dbReference type="Proteomes" id="UP000243579">
    <property type="component" value="Unassembled WGS sequence"/>
</dbReference>
<comment type="caution">
    <text evidence="2">The sequence shown here is derived from an EMBL/GenBank/DDBJ whole genome shotgun (WGS) entry which is preliminary data.</text>
</comment>
<dbReference type="OrthoDB" id="526070at2759"/>
<dbReference type="SUPFAM" id="SSF48371">
    <property type="entry name" value="ARM repeat"/>
    <property type="match status" value="2"/>
</dbReference>
<sequence>MHHVSDQLSERYPYRSGFREEKDPHEVSRAYGGADIARFCWLLSPDEPLADGARVDAMTALADLLSSPENKTKAIAAGIVPSCGRLLTFESPRVKAAAATVVAALAWDLDGLQALHADPTLLYNLNHLLFESDTSCAEAALQAFVNVTTAKAGIDIVLGRHYIPEKLVLMASGDDPLSPRATLLLFHAFANLTKAAHGAEVCTTCHIVPALLKVVRKPLHFELAVLRFAVLALWNLGTHNFGKIEAIGSNAVELSTKVLVGLQAGAIPCTDRPDLLRCLAGALMALATNEAAKPKLLHVAVQPLVACLYEPAAAANAAQALNYMAEAPDGLLPIVTLLLDDTDMLMRVFGLRALPALSTLLAQQLRPARVLAALARLAPLEGAVAAMTQCLHLFEHLARLCVPNDDAPELAAAAARVLQTVADDGPRAAMRVERAFAACAITDAAVLASVIPRDK</sequence>
<dbReference type="EMBL" id="JNBR01000429">
    <property type="protein sequence ID" value="OQR93107.1"/>
    <property type="molecule type" value="Genomic_DNA"/>
</dbReference>
<gene>
    <name evidence="2" type="ORF">ACHHYP_02926</name>
</gene>
<dbReference type="InterPro" id="IPR000225">
    <property type="entry name" value="Armadillo"/>
</dbReference>
<evidence type="ECO:0000313" key="2">
    <source>
        <dbReference type="EMBL" id="OQR93107.1"/>
    </source>
</evidence>
<dbReference type="STRING" id="1202772.A0A1V9Z5C3"/>